<dbReference type="EMBL" id="JBIXKD010000026">
    <property type="protein sequence ID" value="MFJ5323419.1"/>
    <property type="molecule type" value="Genomic_DNA"/>
</dbReference>
<dbReference type="Pfam" id="PF04606">
    <property type="entry name" value="Ogr_Delta"/>
    <property type="match status" value="1"/>
</dbReference>
<evidence type="ECO:0000313" key="3">
    <source>
        <dbReference type="EMBL" id="MFJ5323419.1"/>
    </source>
</evidence>
<keyword evidence="4" id="KW-1185">Reference proteome</keyword>
<evidence type="ECO:0000313" key="4">
    <source>
        <dbReference type="Proteomes" id="UP001617714"/>
    </source>
</evidence>
<organism evidence="3 4">
    <name type="scientific">Pectobacterium parvum</name>
    <dbReference type="NCBI Taxonomy" id="2778550"/>
    <lineage>
        <taxon>Bacteria</taxon>
        <taxon>Pseudomonadati</taxon>
        <taxon>Pseudomonadota</taxon>
        <taxon>Gammaproteobacteria</taxon>
        <taxon>Enterobacterales</taxon>
        <taxon>Pectobacteriaceae</taxon>
        <taxon>Pectobacterium</taxon>
    </lineage>
</organism>
<gene>
    <name evidence="3" type="ORF">ACIPSN_19075</name>
</gene>
<dbReference type="RefSeq" id="WP_039513981.1">
    <property type="nucleotide sequence ID" value="NZ_CP046377.1"/>
</dbReference>
<dbReference type="InterPro" id="IPR007684">
    <property type="entry name" value="Znf_Ogr/Delta"/>
</dbReference>
<evidence type="ECO:0000259" key="2">
    <source>
        <dbReference type="Pfam" id="PF04606"/>
    </source>
</evidence>
<evidence type="ECO:0000256" key="1">
    <source>
        <dbReference type="SAM" id="MobiDB-lite"/>
    </source>
</evidence>
<protein>
    <submittedName>
        <fullName evidence="3">Ogr/Delta-like zinc finger family protein</fullName>
    </submittedName>
</protein>
<accession>A0ABW8G5S3</accession>
<name>A0ABW8G5S3_9GAMM</name>
<comment type="caution">
    <text evidence="3">The sequence shown here is derived from an EMBL/GenBank/DDBJ whole genome shotgun (WGS) entry which is preliminary data.</text>
</comment>
<dbReference type="Proteomes" id="UP001617714">
    <property type="component" value="Unassembled WGS sequence"/>
</dbReference>
<feature type="domain" description="Zinc finger Ogr/Delta-type" evidence="2">
    <location>
        <begin position="19"/>
        <end position="59"/>
    </location>
</feature>
<proteinExistence type="predicted"/>
<feature type="region of interest" description="Disordered" evidence="1">
    <location>
        <begin position="63"/>
        <end position="92"/>
    </location>
</feature>
<feature type="region of interest" description="Disordered" evidence="1">
    <location>
        <begin position="1"/>
        <end position="32"/>
    </location>
</feature>
<sequence>MSNEPVLSSLGLNAPSLPHAAHARTSRPLSENVKQRYHQCRNIECSATFRTLESIEEIIQPSNRRDLPVPDIPLSPAMQKKYKDYPASALRN</sequence>
<reference evidence="3 4" key="1">
    <citation type="submission" date="2024-10" db="EMBL/GenBank/DDBJ databases">
        <authorList>
            <person name="Lu C.-H."/>
        </authorList>
    </citation>
    <scope>NUCLEOTIDE SEQUENCE [LARGE SCALE GENOMIC DNA]</scope>
    <source>
        <strain evidence="3 4">22QBSP01-2</strain>
    </source>
</reference>